<evidence type="ECO:0000256" key="3">
    <source>
        <dbReference type="ARBA" id="ARBA00023108"/>
    </source>
</evidence>
<feature type="compositionally biased region" description="Polar residues" evidence="5">
    <location>
        <begin position="15"/>
        <end position="27"/>
    </location>
</feature>
<dbReference type="Proteomes" id="UP000825729">
    <property type="component" value="Unassembled WGS sequence"/>
</dbReference>
<protein>
    <recommendedName>
        <fullName evidence="6">Protein EARLY FLOWERING 4 domain-containing protein</fullName>
    </recommendedName>
</protein>
<dbReference type="InterPro" id="IPR009741">
    <property type="entry name" value="EARLY_FLOWERING_4_dom"/>
</dbReference>
<dbReference type="GO" id="GO:0048511">
    <property type="term" value="P:rhythmic process"/>
    <property type="evidence" value="ECO:0007669"/>
    <property type="project" value="UniProtKB-KW"/>
</dbReference>
<keyword evidence="3" id="KW-0090">Biological rhythms</keyword>
<evidence type="ECO:0000313" key="8">
    <source>
        <dbReference type="Proteomes" id="UP000825729"/>
    </source>
</evidence>
<evidence type="ECO:0000259" key="6">
    <source>
        <dbReference type="Pfam" id="PF07011"/>
    </source>
</evidence>
<name>A0AAV7EZH5_ARIFI</name>
<dbReference type="GO" id="GO:0042753">
    <property type="term" value="P:positive regulation of circadian rhythm"/>
    <property type="evidence" value="ECO:0007669"/>
    <property type="project" value="InterPro"/>
</dbReference>
<evidence type="ECO:0000256" key="2">
    <source>
        <dbReference type="ARBA" id="ARBA00009514"/>
    </source>
</evidence>
<comment type="caution">
    <text evidence="7">The sequence shown here is derived from an EMBL/GenBank/DDBJ whole genome shotgun (WGS) entry which is preliminary data.</text>
</comment>
<reference evidence="7 8" key="1">
    <citation type="submission" date="2021-07" db="EMBL/GenBank/DDBJ databases">
        <title>The Aristolochia fimbriata genome: insights into angiosperm evolution, floral development and chemical biosynthesis.</title>
        <authorList>
            <person name="Jiao Y."/>
        </authorList>
    </citation>
    <scope>NUCLEOTIDE SEQUENCE [LARGE SCALE GENOMIC DNA]</scope>
    <source>
        <strain evidence="7">IBCAS-2021</strain>
        <tissue evidence="7">Leaf</tissue>
    </source>
</reference>
<organism evidence="7 8">
    <name type="scientific">Aristolochia fimbriata</name>
    <name type="common">White veined hardy Dutchman's pipe vine</name>
    <dbReference type="NCBI Taxonomy" id="158543"/>
    <lineage>
        <taxon>Eukaryota</taxon>
        <taxon>Viridiplantae</taxon>
        <taxon>Streptophyta</taxon>
        <taxon>Embryophyta</taxon>
        <taxon>Tracheophyta</taxon>
        <taxon>Spermatophyta</taxon>
        <taxon>Magnoliopsida</taxon>
        <taxon>Magnoliidae</taxon>
        <taxon>Piperales</taxon>
        <taxon>Aristolochiaceae</taxon>
        <taxon>Aristolochia</taxon>
    </lineage>
</organism>
<feature type="compositionally biased region" description="Basic residues" evidence="5">
    <location>
        <begin position="31"/>
        <end position="44"/>
    </location>
</feature>
<evidence type="ECO:0000313" key="7">
    <source>
        <dbReference type="EMBL" id="KAG9454004.1"/>
    </source>
</evidence>
<keyword evidence="8" id="KW-1185">Reference proteome</keyword>
<keyword evidence="4" id="KW-0539">Nucleus</keyword>
<feature type="region of interest" description="Disordered" evidence="5">
    <location>
        <begin position="1"/>
        <end position="65"/>
    </location>
</feature>
<sequence>MSRTIGDSYSGGESGHTSMGDNTSPPENRNRRSSHLVGRRRGRRRFLDDEEDDFGGREEEDDEKNEVWESFSKSFSEVQTVLDQNRVLIQQVNENHQSKIPDNMTKNVALIREINGNIGKVASLYSNLSSSFTHVVQELNVTSHQPPASKAKEVGEGLPVPSLCLMWYESIRAIHSGAK</sequence>
<dbReference type="AlphaFoldDB" id="A0AAV7EZH5"/>
<comment type="subcellular location">
    <subcellularLocation>
        <location evidence="1">Nucleus</location>
    </subcellularLocation>
</comment>
<gene>
    <name evidence="7" type="ORF">H6P81_006908</name>
</gene>
<evidence type="ECO:0000256" key="1">
    <source>
        <dbReference type="ARBA" id="ARBA00004123"/>
    </source>
</evidence>
<dbReference type="PANTHER" id="PTHR33469:SF5">
    <property type="entry name" value="PROTEIN EARLY FLOWERING 4"/>
    <property type="match status" value="1"/>
</dbReference>
<comment type="similarity">
    <text evidence="2">Belongs to the EARLY FLOWERING 4 family.</text>
</comment>
<dbReference type="EMBL" id="JAINDJ010000003">
    <property type="protein sequence ID" value="KAG9454004.1"/>
    <property type="molecule type" value="Genomic_DNA"/>
</dbReference>
<feature type="domain" description="Protein EARLY FLOWERING 4" evidence="6">
    <location>
        <begin position="64"/>
        <end position="138"/>
    </location>
</feature>
<dbReference type="Pfam" id="PF07011">
    <property type="entry name" value="Elf4"/>
    <property type="match status" value="1"/>
</dbReference>
<feature type="compositionally biased region" description="Acidic residues" evidence="5">
    <location>
        <begin position="48"/>
        <end position="64"/>
    </location>
</feature>
<evidence type="ECO:0000256" key="4">
    <source>
        <dbReference type="ARBA" id="ARBA00023242"/>
    </source>
</evidence>
<evidence type="ECO:0000256" key="5">
    <source>
        <dbReference type="SAM" id="MobiDB-lite"/>
    </source>
</evidence>
<proteinExistence type="inferred from homology"/>
<dbReference type="PANTHER" id="PTHR33469">
    <property type="entry name" value="PROTEIN ELF4-LIKE 4"/>
    <property type="match status" value="1"/>
</dbReference>
<dbReference type="GO" id="GO:0009649">
    <property type="term" value="P:entrainment of circadian clock"/>
    <property type="evidence" value="ECO:0007669"/>
    <property type="project" value="TreeGrafter"/>
</dbReference>
<accession>A0AAV7EZH5</accession>
<dbReference type="GO" id="GO:0005634">
    <property type="term" value="C:nucleus"/>
    <property type="evidence" value="ECO:0007669"/>
    <property type="project" value="UniProtKB-SubCell"/>
</dbReference>
<dbReference type="InterPro" id="IPR040462">
    <property type="entry name" value="EARLY_FLOWERING_4"/>
</dbReference>